<dbReference type="Pfam" id="PF13409">
    <property type="entry name" value="GST_N_2"/>
    <property type="match status" value="1"/>
</dbReference>
<organism evidence="2 3">
    <name type="scientific">Dinoroseobacter shibae (strain DSM 16493 / NCIMB 14021 / DFL 12)</name>
    <dbReference type="NCBI Taxonomy" id="398580"/>
    <lineage>
        <taxon>Bacteria</taxon>
        <taxon>Pseudomonadati</taxon>
        <taxon>Pseudomonadota</taxon>
        <taxon>Alphaproteobacteria</taxon>
        <taxon>Rhodobacterales</taxon>
        <taxon>Roseobacteraceae</taxon>
        <taxon>Dinoroseobacter</taxon>
    </lineage>
</organism>
<keyword evidence="3" id="KW-1185">Reference proteome</keyword>
<dbReference type="KEGG" id="dsh:Dshi_2984"/>
<sequence length="232" mass="25289">MTYRLLIADRSYSSWSLRGWLSLAAFELPVSLTETRMYLPGFRTDLAAFAPELTGAAAPRTVPILRLPEGGLLTDSLAIAETLAERHPEAGLWPADPVARALARSLVAEMHSGFSALREACPMNLRVAYTDVPVSDAVRADLDRLEALWESCSGLSRGGAPWLFGAYSLADVFFAPVAMRIAGYGLGVGTDAQAYVAAHLAHPLLRDWRARGLAQPEQPAYRRDYTTVDWPS</sequence>
<dbReference type="STRING" id="398580.Dshi_2984"/>
<reference evidence="3" key="1">
    <citation type="journal article" date="2010" name="ISME J.">
        <title>The complete genome sequence of the algal symbiont Dinoroseobacter shibae: a hitchhiker's guide to life in the sea.</title>
        <authorList>
            <person name="Wagner-Dobler I."/>
            <person name="Ballhausen B."/>
            <person name="Berger M."/>
            <person name="Brinkhoff T."/>
            <person name="Buchholz I."/>
            <person name="Bunk B."/>
            <person name="Cypionka H."/>
            <person name="Daniel R."/>
            <person name="Drepper T."/>
            <person name="Gerdts G."/>
            <person name="Hahnke S."/>
            <person name="Han C."/>
            <person name="Jahn D."/>
            <person name="Kalhoefer D."/>
            <person name="Kiss H."/>
            <person name="Klenk H.P."/>
            <person name="Kyrpides N."/>
            <person name="Liebl W."/>
            <person name="Liesegang H."/>
            <person name="Meincke L."/>
            <person name="Pati A."/>
            <person name="Petersen J."/>
            <person name="Piekarski T."/>
            <person name="Pommerenke C."/>
            <person name="Pradella S."/>
            <person name="Pukall R."/>
            <person name="Rabus R."/>
            <person name="Stackebrandt E."/>
            <person name="Thole S."/>
            <person name="Thompson L."/>
            <person name="Tielen P."/>
            <person name="Tomasch J."/>
            <person name="von Jan M."/>
            <person name="Wanphrut N."/>
            <person name="Wichels A."/>
            <person name="Zech H."/>
            <person name="Simon M."/>
        </authorList>
    </citation>
    <scope>NUCLEOTIDE SEQUENCE [LARGE SCALE GENOMIC DNA]</scope>
    <source>
        <strain evidence="3">DSM 16493 / NCIMB 14021 / DFL 12</strain>
    </source>
</reference>
<dbReference type="Proteomes" id="UP000006833">
    <property type="component" value="Chromosome"/>
</dbReference>
<dbReference type="InterPro" id="IPR036249">
    <property type="entry name" value="Thioredoxin-like_sf"/>
</dbReference>
<proteinExistence type="predicted"/>
<evidence type="ECO:0000313" key="3">
    <source>
        <dbReference type="Proteomes" id="UP000006833"/>
    </source>
</evidence>
<evidence type="ECO:0000313" key="2">
    <source>
        <dbReference type="EMBL" id="ABV94717.1"/>
    </source>
</evidence>
<feature type="domain" description="GST N-terminal" evidence="1">
    <location>
        <begin position="1"/>
        <end position="91"/>
    </location>
</feature>
<dbReference type="RefSeq" id="WP_012179645.1">
    <property type="nucleotide sequence ID" value="NC_009952.1"/>
</dbReference>
<dbReference type="SUPFAM" id="SSF52833">
    <property type="entry name" value="Thioredoxin-like"/>
    <property type="match status" value="1"/>
</dbReference>
<dbReference type="PROSITE" id="PS50404">
    <property type="entry name" value="GST_NTER"/>
    <property type="match status" value="1"/>
</dbReference>
<dbReference type="eggNOG" id="COG0625">
    <property type="taxonomic scope" value="Bacteria"/>
</dbReference>
<dbReference type="Gene3D" id="1.20.1050.10">
    <property type="match status" value="1"/>
</dbReference>
<gene>
    <name evidence="2" type="ordered locus">Dshi_2984</name>
</gene>
<dbReference type="EMBL" id="CP000830">
    <property type="protein sequence ID" value="ABV94717.1"/>
    <property type="molecule type" value="Genomic_DNA"/>
</dbReference>
<protein>
    <recommendedName>
        <fullName evidence="1">GST N-terminal domain-containing protein</fullName>
    </recommendedName>
</protein>
<dbReference type="InterPro" id="IPR004045">
    <property type="entry name" value="Glutathione_S-Trfase_N"/>
</dbReference>
<accession>A8LKD4</accession>
<dbReference type="InterPro" id="IPR036282">
    <property type="entry name" value="Glutathione-S-Trfase_C_sf"/>
</dbReference>
<dbReference type="CDD" id="cd03194">
    <property type="entry name" value="GST_C_3"/>
    <property type="match status" value="1"/>
</dbReference>
<evidence type="ECO:0000259" key="1">
    <source>
        <dbReference type="PROSITE" id="PS50404"/>
    </source>
</evidence>
<dbReference type="HOGENOM" id="CLU_070658_0_0_5"/>
<dbReference type="AlphaFoldDB" id="A8LKD4"/>
<dbReference type="SUPFAM" id="SSF47616">
    <property type="entry name" value="GST C-terminal domain-like"/>
    <property type="match status" value="1"/>
</dbReference>
<dbReference type="OrthoDB" id="9799538at2"/>
<dbReference type="Gene3D" id="3.40.30.10">
    <property type="entry name" value="Glutaredoxin"/>
    <property type="match status" value="1"/>
</dbReference>
<name>A8LKD4_DINSH</name>